<dbReference type="Proteomes" id="UP000426265">
    <property type="component" value="Unassembled WGS sequence"/>
</dbReference>
<accession>A0A654FXN6</accession>
<dbReference type="EMBL" id="CACRSJ010000110">
    <property type="protein sequence ID" value="VYS65493.1"/>
    <property type="molecule type" value="Genomic_DNA"/>
</dbReference>
<dbReference type="Pfam" id="PF05056">
    <property type="entry name" value="DUF674"/>
    <property type="match status" value="1"/>
</dbReference>
<organism evidence="1 2">
    <name type="scientific">Arabidopsis thaliana</name>
    <name type="common">Mouse-ear cress</name>
    <dbReference type="NCBI Taxonomy" id="3702"/>
    <lineage>
        <taxon>Eukaryota</taxon>
        <taxon>Viridiplantae</taxon>
        <taxon>Streptophyta</taxon>
        <taxon>Embryophyta</taxon>
        <taxon>Tracheophyta</taxon>
        <taxon>Spermatophyta</taxon>
        <taxon>Magnoliopsida</taxon>
        <taxon>eudicotyledons</taxon>
        <taxon>Gunneridae</taxon>
        <taxon>Pentapetalae</taxon>
        <taxon>rosids</taxon>
        <taxon>malvids</taxon>
        <taxon>Brassicales</taxon>
        <taxon>Brassicaceae</taxon>
        <taxon>Camelineae</taxon>
        <taxon>Arabidopsis</taxon>
    </lineage>
</organism>
<sequence>MAKSSEEPKFSLRLIVDEEKNKVVLAEACRDFVDVLFSLLTLPMGTIVRLLENHRKSEPVTLGCFNNLYRSVVDMGSDCFETEACKQMLVYPKSVKDLQCKRLKLNINPTEDIKCFKCSSYCGLYSNFSTSKCRCGKFMNEEIQLENEEQDLGRFQDDDNGVFVSDEAEPEKVVTLKAFVRKQDMKILFVECGEEFVELLFSFIAVPLESAWEISGSSISLGCIGNMCRSFRDLNEEPQVSTSTCAFPSFYNFLMQPPGIITQQPPVDYR</sequence>
<evidence type="ECO:0000313" key="2">
    <source>
        <dbReference type="Proteomes" id="UP000426265"/>
    </source>
</evidence>
<gene>
    <name evidence="1" type="ORF">AN1_LOCUS20899</name>
</gene>
<reference evidence="1 2" key="1">
    <citation type="submission" date="2019-11" db="EMBL/GenBank/DDBJ databases">
        <authorList>
            <person name="Jiao W.-B."/>
            <person name="Schneeberger K."/>
        </authorList>
    </citation>
    <scope>NUCLEOTIDE SEQUENCE [LARGE SCALE GENOMIC DNA]</scope>
    <source>
        <strain evidence="2">cv. An-1</strain>
    </source>
</reference>
<proteinExistence type="predicted"/>
<evidence type="ECO:0008006" key="3">
    <source>
        <dbReference type="Google" id="ProtNLM"/>
    </source>
</evidence>
<dbReference type="PANTHER" id="PTHR33103">
    <property type="entry name" value="OS01G0153900 PROTEIN"/>
    <property type="match status" value="1"/>
</dbReference>
<name>A0A654FXN6_ARATH</name>
<protein>
    <recommendedName>
        <fullName evidence="3">DUF674 family protein</fullName>
    </recommendedName>
</protein>
<dbReference type="PANTHER" id="PTHR33103:SF27">
    <property type="entry name" value="OS04G0594700 PROTEIN"/>
    <property type="match status" value="1"/>
</dbReference>
<dbReference type="AlphaFoldDB" id="A0A654FXN6"/>
<dbReference type="InterPro" id="IPR007750">
    <property type="entry name" value="DUF674"/>
</dbReference>
<evidence type="ECO:0000313" key="1">
    <source>
        <dbReference type="EMBL" id="VYS65493.1"/>
    </source>
</evidence>